<dbReference type="AlphaFoldDB" id="A0A5N5MMJ7"/>
<evidence type="ECO:0000313" key="12">
    <source>
        <dbReference type="Proteomes" id="UP000326939"/>
    </source>
</evidence>
<evidence type="ECO:0000256" key="6">
    <source>
        <dbReference type="ARBA" id="ARBA00022777"/>
    </source>
</evidence>
<dbReference type="EC" id="2.7.4.22" evidence="3"/>
<comment type="pathway">
    <text evidence="1">Pyrimidine metabolism; CTP biosynthesis via de novo pathway; UDP from UMP (UMPK route): step 1/1.</text>
</comment>
<dbReference type="GO" id="GO:0006225">
    <property type="term" value="P:UDP biosynthetic process"/>
    <property type="evidence" value="ECO:0007669"/>
    <property type="project" value="TreeGrafter"/>
</dbReference>
<dbReference type="GO" id="GO:0044210">
    <property type="term" value="P:'de novo' CTP biosynthetic process"/>
    <property type="evidence" value="ECO:0007669"/>
    <property type="project" value="UniProtKB-UniPathway"/>
</dbReference>
<keyword evidence="6" id="KW-0418">Kinase</keyword>
<dbReference type="Pfam" id="PF00696">
    <property type="entry name" value="AA_kinase"/>
    <property type="match status" value="1"/>
</dbReference>
<dbReference type="CDD" id="cd04254">
    <property type="entry name" value="AAK_UMPK-PyrH-Ec"/>
    <property type="match status" value="1"/>
</dbReference>
<dbReference type="NCBIfam" id="TIGR02075">
    <property type="entry name" value="pyrH_bact"/>
    <property type="match status" value="1"/>
</dbReference>
<accession>A0A5N5MMJ7</accession>
<name>A0A5N5MMJ7_9ROSI</name>
<dbReference type="SUPFAM" id="SSF53633">
    <property type="entry name" value="Carbamate kinase-like"/>
    <property type="match status" value="2"/>
</dbReference>
<dbReference type="GO" id="GO:0005737">
    <property type="term" value="C:cytoplasm"/>
    <property type="evidence" value="ECO:0007669"/>
    <property type="project" value="InterPro"/>
</dbReference>
<keyword evidence="12" id="KW-1185">Reference proteome</keyword>
<evidence type="ECO:0000256" key="3">
    <source>
        <dbReference type="ARBA" id="ARBA00012899"/>
    </source>
</evidence>
<dbReference type="InterPro" id="IPR015963">
    <property type="entry name" value="Uridylate_kinase_bac"/>
</dbReference>
<keyword evidence="8" id="KW-0665">Pyrimidine biosynthesis</keyword>
<comment type="caution">
    <text evidence="11">The sequence shown here is derived from an EMBL/GenBank/DDBJ whole genome shotgun (WGS) entry which is preliminary data.</text>
</comment>
<dbReference type="EMBL" id="VDCV01000005">
    <property type="protein sequence ID" value="KAB5556385.1"/>
    <property type="molecule type" value="Genomic_DNA"/>
</dbReference>
<protein>
    <recommendedName>
        <fullName evidence="3">UMP kinase</fullName>
        <ecNumber evidence="3">2.7.4.22</ecNumber>
    </recommendedName>
    <alternativeName>
        <fullName evidence="9">Uridine monophosphate kinase</fullName>
    </alternativeName>
</protein>
<reference evidence="12" key="1">
    <citation type="journal article" date="2019" name="Gigascience">
        <title>De novo genome assembly of the endangered Acer yangbiense, a plant species with extremely small populations endemic to Yunnan Province, China.</title>
        <authorList>
            <person name="Yang J."/>
            <person name="Wariss H.M."/>
            <person name="Tao L."/>
            <person name="Zhang R."/>
            <person name="Yun Q."/>
            <person name="Hollingsworth P."/>
            <person name="Dao Z."/>
            <person name="Luo G."/>
            <person name="Guo H."/>
            <person name="Ma Y."/>
            <person name="Sun W."/>
        </authorList>
    </citation>
    <scope>NUCLEOTIDE SEQUENCE [LARGE SCALE GENOMIC DNA]</scope>
    <source>
        <strain evidence="12">cv. br00</strain>
    </source>
</reference>
<organism evidence="11 12">
    <name type="scientific">Salix brachista</name>
    <dbReference type="NCBI Taxonomy" id="2182728"/>
    <lineage>
        <taxon>Eukaryota</taxon>
        <taxon>Viridiplantae</taxon>
        <taxon>Streptophyta</taxon>
        <taxon>Embryophyta</taxon>
        <taxon>Tracheophyta</taxon>
        <taxon>Spermatophyta</taxon>
        <taxon>Magnoliopsida</taxon>
        <taxon>eudicotyledons</taxon>
        <taxon>Gunneridae</taxon>
        <taxon>Pentapetalae</taxon>
        <taxon>rosids</taxon>
        <taxon>fabids</taxon>
        <taxon>Malpighiales</taxon>
        <taxon>Salicaceae</taxon>
        <taxon>Saliceae</taxon>
        <taxon>Salix</taxon>
    </lineage>
</organism>
<dbReference type="PANTHER" id="PTHR42833:SF4">
    <property type="entry name" value="URIDYLATE KINASE PUMPKIN, CHLOROPLASTIC"/>
    <property type="match status" value="1"/>
</dbReference>
<evidence type="ECO:0000259" key="10">
    <source>
        <dbReference type="Pfam" id="PF00696"/>
    </source>
</evidence>
<dbReference type="Gene3D" id="3.40.1160.10">
    <property type="entry name" value="Acetylglutamate kinase-like"/>
    <property type="match status" value="2"/>
</dbReference>
<gene>
    <name evidence="11" type="ORF">DKX38_007294</name>
</gene>
<comment type="similarity">
    <text evidence="2">Belongs to the UMP kinase family.</text>
</comment>
<keyword evidence="5" id="KW-0547">Nucleotide-binding</keyword>
<evidence type="ECO:0000256" key="4">
    <source>
        <dbReference type="ARBA" id="ARBA00022679"/>
    </source>
</evidence>
<dbReference type="UniPathway" id="UPA00159">
    <property type="reaction ID" value="UER00275"/>
</dbReference>
<proteinExistence type="inferred from homology"/>
<feature type="domain" description="Aspartate/glutamate/uridylate kinase" evidence="10">
    <location>
        <begin position="188"/>
        <end position="359"/>
    </location>
</feature>
<dbReference type="HAMAP" id="MF_01220_B">
    <property type="entry name" value="PyrH_B"/>
    <property type="match status" value="1"/>
</dbReference>
<dbReference type="PANTHER" id="PTHR42833">
    <property type="entry name" value="URIDYLATE KINASE"/>
    <property type="match status" value="1"/>
</dbReference>
<dbReference type="FunFam" id="3.40.1160.10:FF:000001">
    <property type="entry name" value="Uridylate kinase"/>
    <property type="match status" value="1"/>
</dbReference>
<evidence type="ECO:0000256" key="1">
    <source>
        <dbReference type="ARBA" id="ARBA00004791"/>
    </source>
</evidence>
<dbReference type="InterPro" id="IPR001048">
    <property type="entry name" value="Asp/Glu/Uridylate_kinase"/>
</dbReference>
<dbReference type="Proteomes" id="UP000326939">
    <property type="component" value="Chromosome 5"/>
</dbReference>
<evidence type="ECO:0000256" key="2">
    <source>
        <dbReference type="ARBA" id="ARBA00007614"/>
    </source>
</evidence>
<evidence type="ECO:0000313" key="11">
    <source>
        <dbReference type="EMBL" id="KAB5556385.1"/>
    </source>
</evidence>
<dbReference type="GO" id="GO:0005524">
    <property type="term" value="F:ATP binding"/>
    <property type="evidence" value="ECO:0007669"/>
    <property type="project" value="UniProtKB-KW"/>
</dbReference>
<evidence type="ECO:0000256" key="8">
    <source>
        <dbReference type="ARBA" id="ARBA00022975"/>
    </source>
</evidence>
<sequence length="390" mass="42621">MAVSAPSFVSLTSLNSIFSSSLSPVKFNNHCLMKGKQSSNGRLVINCTSEMGPTSDPINLRQPQMSSVAPFGVTMNGQSYRWQRVLLKVSGEALAGDQMQNIDPKVTMAIAREVATVTRLGIELMVAIDIIHCWISKAHVGGMVSRQEKMPDKNKFDINRGCYRIEFVNTRWMFGHQLFHLNNLWSMLQVAIVVGGGNIFRGSSWAGCSGLDRSSADYIGMLATVMNAIFLQATMESIGIPTRVQTAFRMSEVAEPYIRRRAVRHLEKGRVVIFAAGTGNPFFTTDTAAALRCAEINAQVVLKATNVDGVYDDDPRSNPNARLLEDLTYQEVTSKDLSVMDMTAITLCQENNIPVVVFNLSKPGNIAKAIKGEKVGTLIGGTCNSTVART</sequence>
<evidence type="ECO:0000256" key="9">
    <source>
        <dbReference type="ARBA" id="ARBA00032092"/>
    </source>
</evidence>
<keyword evidence="7" id="KW-0067">ATP-binding</keyword>
<evidence type="ECO:0000256" key="7">
    <source>
        <dbReference type="ARBA" id="ARBA00022840"/>
    </source>
</evidence>
<dbReference type="GO" id="GO:0033862">
    <property type="term" value="F:UMP kinase activity"/>
    <property type="evidence" value="ECO:0007669"/>
    <property type="project" value="UniProtKB-EC"/>
</dbReference>
<dbReference type="InterPro" id="IPR036393">
    <property type="entry name" value="AceGlu_kinase-like_sf"/>
</dbReference>
<keyword evidence="4" id="KW-0808">Transferase</keyword>
<evidence type="ECO:0000256" key="5">
    <source>
        <dbReference type="ARBA" id="ARBA00022741"/>
    </source>
</evidence>